<gene>
    <name evidence="1" type="ORF">C2L64_47485</name>
</gene>
<dbReference type="AlphaFoldDB" id="A0AAN1MQL5"/>
<dbReference type="Gene3D" id="3.50.50.60">
    <property type="entry name" value="FAD/NAD(P)-binding domain"/>
    <property type="match status" value="1"/>
</dbReference>
<dbReference type="EMBL" id="CP026108">
    <property type="protein sequence ID" value="AUT75908.1"/>
    <property type="molecule type" value="Genomic_DNA"/>
</dbReference>
<sequence>MPQGPKLSGPGQPAADFLIQGTAAHGVRGLVNLFGIESPGLTACLAIAQRNCENIPGPA</sequence>
<accession>A0AAN1MQL5</accession>
<dbReference type="Proteomes" id="UP000236649">
    <property type="component" value="Chromosome 4"/>
</dbReference>
<dbReference type="InterPro" id="IPR036188">
    <property type="entry name" value="FAD/NAD-bd_sf"/>
</dbReference>
<organism evidence="1 2">
    <name type="scientific">Paraburkholderia hospita</name>
    <dbReference type="NCBI Taxonomy" id="169430"/>
    <lineage>
        <taxon>Bacteria</taxon>
        <taxon>Pseudomonadati</taxon>
        <taxon>Pseudomonadota</taxon>
        <taxon>Betaproteobacteria</taxon>
        <taxon>Burkholderiales</taxon>
        <taxon>Burkholderiaceae</taxon>
        <taxon>Paraburkholderia</taxon>
    </lineage>
</organism>
<evidence type="ECO:0000313" key="2">
    <source>
        <dbReference type="Proteomes" id="UP000236649"/>
    </source>
</evidence>
<protein>
    <submittedName>
        <fullName evidence="1">Uncharacterized protein</fullName>
    </submittedName>
</protein>
<reference evidence="1 2" key="1">
    <citation type="submission" date="2018-01" db="EMBL/GenBank/DDBJ databases">
        <title>Species boundaries and ecological features among Paraburkholderia terrae DSMZ17804T, P. hospita DSMZ17164T and P. caribensis DSMZ13236T.</title>
        <authorList>
            <person name="Pratama A.A."/>
        </authorList>
    </citation>
    <scope>NUCLEOTIDE SEQUENCE [LARGE SCALE GENOMIC DNA]</scope>
    <source>
        <strain evidence="1 2">DSM 17164</strain>
    </source>
</reference>
<evidence type="ECO:0000313" key="1">
    <source>
        <dbReference type="EMBL" id="AUT75908.1"/>
    </source>
</evidence>
<dbReference type="RefSeq" id="WP_103154191.1">
    <property type="nucleotide sequence ID" value="NZ_CP026108.1"/>
</dbReference>
<dbReference type="KEGG" id="phs:C2L64_47485"/>
<name>A0AAN1MQL5_9BURK</name>
<dbReference type="GeneID" id="55535913"/>
<proteinExistence type="predicted"/>